<dbReference type="Proteomes" id="UP000831787">
    <property type="component" value="Chromosome"/>
</dbReference>
<proteinExistence type="predicted"/>
<dbReference type="PANTHER" id="PTHR40469:SF2">
    <property type="entry name" value="GALACTOSE-BINDING DOMAIN-LIKE SUPERFAMILY PROTEIN"/>
    <property type="match status" value="1"/>
</dbReference>
<organism evidence="2 3">
    <name type="scientific">Halobacillus salinarum</name>
    <dbReference type="NCBI Taxonomy" id="2932257"/>
    <lineage>
        <taxon>Bacteria</taxon>
        <taxon>Bacillati</taxon>
        <taxon>Bacillota</taxon>
        <taxon>Bacilli</taxon>
        <taxon>Bacillales</taxon>
        <taxon>Bacillaceae</taxon>
        <taxon>Halobacillus</taxon>
    </lineage>
</organism>
<evidence type="ECO:0000313" key="2">
    <source>
        <dbReference type="EMBL" id="UOQ46540.1"/>
    </source>
</evidence>
<dbReference type="EMBL" id="CP095073">
    <property type="protein sequence ID" value="UOQ46540.1"/>
    <property type="molecule type" value="Genomic_DNA"/>
</dbReference>
<dbReference type="InterPro" id="IPR029062">
    <property type="entry name" value="Class_I_gatase-like"/>
</dbReference>
<gene>
    <name evidence="2" type="ORF">MUN89_19540</name>
</gene>
<dbReference type="PANTHER" id="PTHR40469">
    <property type="entry name" value="SECRETED GLYCOSYL HYDROLASE"/>
    <property type="match status" value="1"/>
</dbReference>
<sequence>MMKALIFQGGWEGHEPAQVAEILAGILREEDFDVTVTDTLTTLEEEDLTAYDLIVPNWTQGSITEEQLTPLLHAVENGTGLAGLHGGLGDSFRMATDYQFMAGGQWVAHPGNDLIKYKVTIKHSDDPLTEGVEDFYVESEQYYMHVDPAVNVHAVTRFPVADGPHTPNGPVDMPVVWTKKWGMGDVYYCSLGHVANIVSMPEVMQLMRNGFKWAARKNDQGRKGVEGE</sequence>
<protein>
    <submittedName>
        <fullName evidence="2">ThuA domain-containing protein</fullName>
    </submittedName>
</protein>
<reference evidence="2 3" key="1">
    <citation type="submission" date="2022-04" db="EMBL/GenBank/DDBJ databases">
        <title>Halobacillus sp. isolated from saltern.</title>
        <authorList>
            <person name="Won M."/>
            <person name="Lee C.-M."/>
            <person name="Woen H.-Y."/>
            <person name="Kwon S.-W."/>
        </authorList>
    </citation>
    <scope>NUCLEOTIDE SEQUENCE [LARGE SCALE GENOMIC DNA]</scope>
    <source>
        <strain evidence="2 3">SSBR10-3</strain>
    </source>
</reference>
<name>A0ABY4EQ06_9BACI</name>
<accession>A0ABY4EQ06</accession>
<dbReference type="Gene3D" id="3.40.50.880">
    <property type="match status" value="1"/>
</dbReference>
<dbReference type="RefSeq" id="WP_244713949.1">
    <property type="nucleotide sequence ID" value="NZ_CP095073.1"/>
</dbReference>
<evidence type="ECO:0000313" key="3">
    <source>
        <dbReference type="Proteomes" id="UP000831787"/>
    </source>
</evidence>
<dbReference type="SUPFAM" id="SSF52317">
    <property type="entry name" value="Class I glutamine amidotransferase-like"/>
    <property type="match status" value="1"/>
</dbReference>
<evidence type="ECO:0000259" key="1">
    <source>
        <dbReference type="Pfam" id="PF06283"/>
    </source>
</evidence>
<dbReference type="Pfam" id="PF06283">
    <property type="entry name" value="ThuA"/>
    <property type="match status" value="1"/>
</dbReference>
<keyword evidence="3" id="KW-1185">Reference proteome</keyword>
<feature type="domain" description="ThuA-like" evidence="1">
    <location>
        <begin position="3"/>
        <end position="214"/>
    </location>
</feature>
<dbReference type="InterPro" id="IPR029010">
    <property type="entry name" value="ThuA-like"/>
</dbReference>